<comment type="subcellular location">
    <subcellularLocation>
        <location evidence="8">Nucleus</location>
    </subcellularLocation>
</comment>
<dbReference type="AlphaFoldDB" id="A0A6G1D750"/>
<accession>A0A6G1D750</accession>
<sequence>MAGAPAAKGKRRPRNAAAAKEAVDGNDGPAEAGRGGRGGGGRFFCCYLLRSLCPRRKGSTYIGFTVNPRRRIRQHNGEIRCGAWRTKRGRPWEMVLCIYGFPTNVAALQFEWAWQHPTESLAVRKAAASFKSLGGVGTKVKLAYTMLNLPSWENLNLTVNFVSTKNTKFTAGCPPLPAHMKTVVCSLEDLQNCSEGTSSEEDSIDDEPLQIQEPDVPVRDEISDHCLLPVPAEEEGDVRIAGSETDYDDFAPMDWSEMFGSPARGLDEPRATGSSGVQPVEHETRTAASAVSDAEFSTDELGYMSWSGIHETRREPDGSVTSPRCSWSLSSDEEGGRILDGVTGQASSPFPKIGSSSSNEGDPAPLFLEKDVIDLVTPIGCFGRKGGKMARIIDLTSSPIVIEL</sequence>
<comment type="cofactor">
    <cofactor evidence="8">
        <name>a divalent metal cation</name>
        <dbReference type="ChEBI" id="CHEBI:60240"/>
    </cofactor>
</comment>
<proteinExistence type="inferred from homology"/>
<dbReference type="InterPro" id="IPR000305">
    <property type="entry name" value="GIY-YIG_endonuc"/>
</dbReference>
<dbReference type="InterPro" id="IPR027520">
    <property type="entry name" value="Slx1"/>
</dbReference>
<keyword evidence="7 8" id="KW-0539">Nucleus</keyword>
<reference evidence="11 12" key="1">
    <citation type="submission" date="2019-11" db="EMBL/GenBank/DDBJ databases">
        <title>Whole genome sequence of Oryza granulata.</title>
        <authorList>
            <person name="Li W."/>
        </authorList>
    </citation>
    <scope>NUCLEOTIDE SEQUENCE [LARGE SCALE GENOMIC DNA]</scope>
    <source>
        <strain evidence="12">cv. Menghai</strain>
        <tissue evidence="11">Leaf</tissue>
    </source>
</reference>
<name>A0A6G1D750_9ORYZ</name>
<dbReference type="PANTHER" id="PTHR20208:SF10">
    <property type="entry name" value="STRUCTURE-SPECIFIC ENDONUCLEASE SUBUNIT SLX1"/>
    <property type="match status" value="1"/>
</dbReference>
<keyword evidence="1 8" id="KW-0540">Nuclease</keyword>
<evidence type="ECO:0000256" key="2">
    <source>
        <dbReference type="ARBA" id="ARBA00022759"/>
    </source>
</evidence>
<evidence type="ECO:0000256" key="5">
    <source>
        <dbReference type="ARBA" id="ARBA00023172"/>
    </source>
</evidence>
<comment type="function">
    <text evidence="8">Catalytic subunit of a heterodimeric structure-specific endonuclease that resolves DNA secondary structures generated during DNA repair and recombination. Has endonuclease activity towards branched DNA substrates, introducing single-strand cuts in duplex DNA close to junctions with ss-DNA.</text>
</comment>
<evidence type="ECO:0000256" key="9">
    <source>
        <dbReference type="SAM" id="MobiDB-lite"/>
    </source>
</evidence>
<dbReference type="GO" id="GO:0000724">
    <property type="term" value="P:double-strand break repair via homologous recombination"/>
    <property type="evidence" value="ECO:0007669"/>
    <property type="project" value="TreeGrafter"/>
</dbReference>
<feature type="region of interest" description="Disordered" evidence="9">
    <location>
        <begin position="313"/>
        <end position="332"/>
    </location>
</feature>
<protein>
    <recommendedName>
        <fullName evidence="8">Structure-specific endonuclease subunit SLX1 homolog</fullName>
        <ecNumber evidence="8">3.1.-.-</ecNumber>
    </recommendedName>
</protein>
<evidence type="ECO:0000256" key="4">
    <source>
        <dbReference type="ARBA" id="ARBA00022801"/>
    </source>
</evidence>
<dbReference type="GO" id="GO:0017108">
    <property type="term" value="F:5'-flap endonuclease activity"/>
    <property type="evidence" value="ECO:0007669"/>
    <property type="project" value="InterPro"/>
</dbReference>
<comment type="caution">
    <text evidence="11">The sequence shown here is derived from an EMBL/GenBank/DDBJ whole genome shotgun (WGS) entry which is preliminary data.</text>
</comment>
<evidence type="ECO:0000256" key="1">
    <source>
        <dbReference type="ARBA" id="ARBA00022722"/>
    </source>
</evidence>
<keyword evidence="2 8" id="KW-0255">Endonuclease</keyword>
<feature type="compositionally biased region" description="Polar residues" evidence="9">
    <location>
        <begin position="319"/>
        <end position="330"/>
    </location>
</feature>
<dbReference type="Gene3D" id="3.40.1440.10">
    <property type="entry name" value="GIY-YIG endonuclease"/>
    <property type="match status" value="1"/>
</dbReference>
<keyword evidence="3 8" id="KW-0227">DNA damage</keyword>
<evidence type="ECO:0000313" key="11">
    <source>
        <dbReference type="EMBL" id="KAF0908241.1"/>
    </source>
</evidence>
<dbReference type="EMBL" id="SPHZ02000007">
    <property type="protein sequence ID" value="KAF0908241.1"/>
    <property type="molecule type" value="Genomic_DNA"/>
</dbReference>
<evidence type="ECO:0000313" key="12">
    <source>
        <dbReference type="Proteomes" id="UP000479710"/>
    </source>
</evidence>
<keyword evidence="4 8" id="KW-0378">Hydrolase</keyword>
<dbReference type="PANTHER" id="PTHR20208">
    <property type="entry name" value="STRUCTURE-SPECIFIC ENDONUCLEASE SUBUNIT SLX1"/>
    <property type="match status" value="1"/>
</dbReference>
<dbReference type="HAMAP" id="MF_03100">
    <property type="entry name" value="Endonuc_su_Slx1"/>
    <property type="match status" value="1"/>
</dbReference>
<comment type="caution">
    <text evidence="8">Lacks conserved residue(s) required for the propagation of feature annotation.</text>
</comment>
<dbReference type="PROSITE" id="PS50164">
    <property type="entry name" value="GIY_YIG"/>
    <property type="match status" value="1"/>
</dbReference>
<dbReference type="Proteomes" id="UP000479710">
    <property type="component" value="Unassembled WGS sequence"/>
</dbReference>
<dbReference type="InterPro" id="IPR050381">
    <property type="entry name" value="SLX1_endonuclease"/>
</dbReference>
<dbReference type="OrthoDB" id="24645at2759"/>
<evidence type="ECO:0000256" key="8">
    <source>
        <dbReference type="HAMAP-Rule" id="MF_03100"/>
    </source>
</evidence>
<feature type="region of interest" description="Disordered" evidence="9">
    <location>
        <begin position="1"/>
        <end position="35"/>
    </location>
</feature>
<keyword evidence="12" id="KW-1185">Reference proteome</keyword>
<comment type="subunit">
    <text evidence="8">Forms a heterodimer with a member of the SLX4 family.</text>
</comment>
<dbReference type="FunFam" id="3.40.1440.10:FF:000005">
    <property type="entry name" value="Structure-specific endonuclease subunit SLX1 homolog"/>
    <property type="match status" value="1"/>
</dbReference>
<feature type="domain" description="GIY-YIG" evidence="10">
    <location>
        <begin position="42"/>
        <end position="124"/>
    </location>
</feature>
<dbReference type="GO" id="GO:0033557">
    <property type="term" value="C:Slx1-Slx4 complex"/>
    <property type="evidence" value="ECO:0007669"/>
    <property type="project" value="UniProtKB-UniRule"/>
</dbReference>
<dbReference type="GO" id="GO:0008821">
    <property type="term" value="F:crossover junction DNA endonuclease activity"/>
    <property type="evidence" value="ECO:0007669"/>
    <property type="project" value="TreeGrafter"/>
</dbReference>
<dbReference type="InterPro" id="IPR035901">
    <property type="entry name" value="GIY-YIG_endonuc_sf"/>
</dbReference>
<feature type="compositionally biased region" description="Low complexity" evidence="9">
    <location>
        <begin position="347"/>
        <end position="358"/>
    </location>
</feature>
<evidence type="ECO:0000256" key="7">
    <source>
        <dbReference type="ARBA" id="ARBA00023242"/>
    </source>
</evidence>
<dbReference type="EC" id="3.1.-.-" evidence="8"/>
<keyword evidence="6 8" id="KW-0234">DNA repair</keyword>
<comment type="similarity">
    <text evidence="8">Belongs to the SLX1 family.</text>
</comment>
<feature type="region of interest" description="Disordered" evidence="9">
    <location>
        <begin position="343"/>
        <end position="362"/>
    </location>
</feature>
<dbReference type="Pfam" id="PF01541">
    <property type="entry name" value="GIY-YIG"/>
    <property type="match status" value="1"/>
</dbReference>
<keyword evidence="5 8" id="KW-0233">DNA recombination</keyword>
<evidence type="ECO:0000256" key="3">
    <source>
        <dbReference type="ARBA" id="ARBA00022763"/>
    </source>
</evidence>
<gene>
    <name evidence="11" type="ORF">E2562_023862</name>
</gene>
<evidence type="ECO:0000256" key="6">
    <source>
        <dbReference type="ARBA" id="ARBA00023204"/>
    </source>
</evidence>
<dbReference type="CDD" id="cd10455">
    <property type="entry name" value="GIY-YIG_SLX1"/>
    <property type="match status" value="1"/>
</dbReference>
<evidence type="ECO:0000259" key="10">
    <source>
        <dbReference type="PROSITE" id="PS50164"/>
    </source>
</evidence>
<organism evidence="11 12">
    <name type="scientific">Oryza meyeriana var. granulata</name>
    <dbReference type="NCBI Taxonomy" id="110450"/>
    <lineage>
        <taxon>Eukaryota</taxon>
        <taxon>Viridiplantae</taxon>
        <taxon>Streptophyta</taxon>
        <taxon>Embryophyta</taxon>
        <taxon>Tracheophyta</taxon>
        <taxon>Spermatophyta</taxon>
        <taxon>Magnoliopsida</taxon>
        <taxon>Liliopsida</taxon>
        <taxon>Poales</taxon>
        <taxon>Poaceae</taxon>
        <taxon>BOP clade</taxon>
        <taxon>Oryzoideae</taxon>
        <taxon>Oryzeae</taxon>
        <taxon>Oryzinae</taxon>
        <taxon>Oryza</taxon>
        <taxon>Oryza meyeriana</taxon>
    </lineage>
</organism>